<protein>
    <submittedName>
        <fullName evidence="1">Uncharacterized protein</fullName>
    </submittedName>
</protein>
<dbReference type="EMBL" id="FNVG01000004">
    <property type="protein sequence ID" value="SEF84498.1"/>
    <property type="molecule type" value="Genomic_DNA"/>
</dbReference>
<proteinExistence type="predicted"/>
<sequence>MAAVNIIMTAIAAELPVCPASSMLRTATEAAIVLVEYKNTTAEVVVKALINKYIAISSSTGKQHGNETFKKTAYIAAT</sequence>
<organism evidence="1 2">
    <name type="scientific">Vibrio hangzhouensis</name>
    <dbReference type="NCBI Taxonomy" id="462991"/>
    <lineage>
        <taxon>Bacteria</taxon>
        <taxon>Pseudomonadati</taxon>
        <taxon>Pseudomonadota</taxon>
        <taxon>Gammaproteobacteria</taxon>
        <taxon>Vibrionales</taxon>
        <taxon>Vibrionaceae</taxon>
        <taxon>Vibrio</taxon>
    </lineage>
</organism>
<name>A0A1H5VCE5_9VIBR</name>
<dbReference type="AlphaFoldDB" id="A0A1H5VCE5"/>
<evidence type="ECO:0000313" key="2">
    <source>
        <dbReference type="Proteomes" id="UP000236721"/>
    </source>
</evidence>
<reference evidence="2" key="1">
    <citation type="submission" date="2016-10" db="EMBL/GenBank/DDBJ databases">
        <authorList>
            <person name="Varghese N."/>
            <person name="Submissions S."/>
        </authorList>
    </citation>
    <scope>NUCLEOTIDE SEQUENCE [LARGE SCALE GENOMIC DNA]</scope>
    <source>
        <strain evidence="2">CGMCC 1.7062</strain>
    </source>
</reference>
<keyword evidence="2" id="KW-1185">Reference proteome</keyword>
<dbReference type="Proteomes" id="UP000236721">
    <property type="component" value="Unassembled WGS sequence"/>
</dbReference>
<accession>A0A1H5VCE5</accession>
<gene>
    <name evidence="1" type="ORF">SAMN04488244_104131</name>
</gene>
<evidence type="ECO:0000313" key="1">
    <source>
        <dbReference type="EMBL" id="SEF84498.1"/>
    </source>
</evidence>